<keyword evidence="3 6" id="KW-0812">Transmembrane</keyword>
<reference evidence="8" key="2">
    <citation type="submission" date="2021-04" db="EMBL/GenBank/DDBJ databases">
        <authorList>
            <person name="Gilroy R."/>
        </authorList>
    </citation>
    <scope>NUCLEOTIDE SEQUENCE</scope>
    <source>
        <strain evidence="8">ChiHecec2B26-446</strain>
    </source>
</reference>
<dbReference type="PANTHER" id="PTHR32322:SF2">
    <property type="entry name" value="EAMA DOMAIN-CONTAINING PROTEIN"/>
    <property type="match status" value="1"/>
</dbReference>
<feature type="transmembrane region" description="Helical" evidence="6">
    <location>
        <begin position="257"/>
        <end position="278"/>
    </location>
</feature>
<keyword evidence="5 6" id="KW-0472">Membrane</keyword>
<accession>A0A9D1PXZ9</accession>
<keyword evidence="4 6" id="KW-1133">Transmembrane helix</keyword>
<feature type="transmembrane region" description="Helical" evidence="6">
    <location>
        <begin position="149"/>
        <end position="166"/>
    </location>
</feature>
<dbReference type="PANTHER" id="PTHR32322">
    <property type="entry name" value="INNER MEMBRANE TRANSPORTER"/>
    <property type="match status" value="1"/>
</dbReference>
<evidence type="ECO:0000313" key="8">
    <source>
        <dbReference type="EMBL" id="HIW01675.1"/>
    </source>
</evidence>
<dbReference type="InterPro" id="IPR050638">
    <property type="entry name" value="AA-Vitamin_Transporters"/>
</dbReference>
<comment type="similarity">
    <text evidence="2">Belongs to the EamA transporter family.</text>
</comment>
<dbReference type="Proteomes" id="UP000886752">
    <property type="component" value="Unassembled WGS sequence"/>
</dbReference>
<dbReference type="SUPFAM" id="SSF103481">
    <property type="entry name" value="Multidrug resistance efflux transporter EmrE"/>
    <property type="match status" value="2"/>
</dbReference>
<sequence length="357" mass="39057">MNRALLFVCVATVFFSTMEIALKQIVDAFSAMQVNTTRFLLGGLALIPFALRDLRRGEEKLTLTALAQLAALGLLGIVLSMGLYQLAVELAPASVVAVIFCGNTAFVLFFAHIFLKSPIARNQIAALVLAILGIVCILKPFASVLRAEALVYAVLAPATFALYAVLSTPLCRRYSGVVVTCSTFLLGSAELLVLIFLADLAPVAAFLKAHGMGFLADVHLFSGYTWSSFLGMLYVGIGVSGIGYAAYFMAAETGSPFTASLVFFFKPVLAPILAWILLGDSIPPSMLLGIVCIVAGSCCLILVRLRDLRLVRTVQHWQRLYHHKRWRHDYRIRHFDPHLLSVVHEEHDGLADRTRQD</sequence>
<feature type="transmembrane region" description="Helical" evidence="6">
    <location>
        <begin position="124"/>
        <end position="143"/>
    </location>
</feature>
<comment type="subcellular location">
    <subcellularLocation>
        <location evidence="1">Membrane</location>
        <topology evidence="1">Multi-pass membrane protein</topology>
    </subcellularLocation>
</comment>
<feature type="transmembrane region" description="Helical" evidence="6">
    <location>
        <begin position="90"/>
        <end position="115"/>
    </location>
</feature>
<feature type="transmembrane region" description="Helical" evidence="6">
    <location>
        <begin position="33"/>
        <end position="51"/>
    </location>
</feature>
<evidence type="ECO:0000256" key="4">
    <source>
        <dbReference type="ARBA" id="ARBA00022989"/>
    </source>
</evidence>
<feature type="domain" description="EamA" evidence="7">
    <location>
        <begin position="4"/>
        <end position="138"/>
    </location>
</feature>
<protein>
    <submittedName>
        <fullName evidence="8">DMT family transporter</fullName>
    </submittedName>
</protein>
<feature type="domain" description="EamA" evidence="7">
    <location>
        <begin position="150"/>
        <end position="301"/>
    </location>
</feature>
<dbReference type="InterPro" id="IPR037185">
    <property type="entry name" value="EmrE-like"/>
</dbReference>
<dbReference type="Pfam" id="PF00892">
    <property type="entry name" value="EamA"/>
    <property type="match status" value="2"/>
</dbReference>
<name>A0A9D1PXZ9_9BACT</name>
<feature type="transmembrane region" description="Helical" evidence="6">
    <location>
        <begin position="63"/>
        <end position="84"/>
    </location>
</feature>
<dbReference type="GO" id="GO:0016020">
    <property type="term" value="C:membrane"/>
    <property type="evidence" value="ECO:0007669"/>
    <property type="project" value="UniProtKB-SubCell"/>
</dbReference>
<dbReference type="EMBL" id="DXHV01000086">
    <property type="protein sequence ID" value="HIW01675.1"/>
    <property type="molecule type" value="Genomic_DNA"/>
</dbReference>
<comment type="caution">
    <text evidence="8">The sequence shown here is derived from an EMBL/GenBank/DDBJ whole genome shotgun (WGS) entry which is preliminary data.</text>
</comment>
<evidence type="ECO:0000256" key="3">
    <source>
        <dbReference type="ARBA" id="ARBA00022692"/>
    </source>
</evidence>
<organism evidence="8 9">
    <name type="scientific">Candidatus Desulfovibrio intestinipullorum</name>
    <dbReference type="NCBI Taxonomy" id="2838536"/>
    <lineage>
        <taxon>Bacteria</taxon>
        <taxon>Pseudomonadati</taxon>
        <taxon>Thermodesulfobacteriota</taxon>
        <taxon>Desulfovibrionia</taxon>
        <taxon>Desulfovibrionales</taxon>
        <taxon>Desulfovibrionaceae</taxon>
        <taxon>Desulfovibrio</taxon>
    </lineage>
</organism>
<proteinExistence type="inferred from homology"/>
<gene>
    <name evidence="8" type="ORF">H9894_10900</name>
</gene>
<evidence type="ECO:0000256" key="1">
    <source>
        <dbReference type="ARBA" id="ARBA00004141"/>
    </source>
</evidence>
<reference evidence="8" key="1">
    <citation type="journal article" date="2021" name="PeerJ">
        <title>Extensive microbial diversity within the chicken gut microbiome revealed by metagenomics and culture.</title>
        <authorList>
            <person name="Gilroy R."/>
            <person name="Ravi A."/>
            <person name="Getino M."/>
            <person name="Pursley I."/>
            <person name="Horton D.L."/>
            <person name="Alikhan N.F."/>
            <person name="Baker D."/>
            <person name="Gharbi K."/>
            <person name="Hall N."/>
            <person name="Watson M."/>
            <person name="Adriaenssens E.M."/>
            <person name="Foster-Nyarko E."/>
            <person name="Jarju S."/>
            <person name="Secka A."/>
            <person name="Antonio M."/>
            <person name="Oren A."/>
            <person name="Chaudhuri R.R."/>
            <person name="La Ragione R."/>
            <person name="Hildebrand F."/>
            <person name="Pallen M.J."/>
        </authorList>
    </citation>
    <scope>NUCLEOTIDE SEQUENCE</scope>
    <source>
        <strain evidence="8">ChiHecec2B26-446</strain>
    </source>
</reference>
<evidence type="ECO:0000259" key="7">
    <source>
        <dbReference type="Pfam" id="PF00892"/>
    </source>
</evidence>
<feature type="transmembrane region" description="Helical" evidence="6">
    <location>
        <begin position="226"/>
        <end position="250"/>
    </location>
</feature>
<dbReference type="AlphaFoldDB" id="A0A9D1PXZ9"/>
<feature type="transmembrane region" description="Helical" evidence="6">
    <location>
        <begin position="178"/>
        <end position="206"/>
    </location>
</feature>
<feature type="transmembrane region" description="Helical" evidence="6">
    <location>
        <begin position="284"/>
        <end position="303"/>
    </location>
</feature>
<evidence type="ECO:0000256" key="6">
    <source>
        <dbReference type="SAM" id="Phobius"/>
    </source>
</evidence>
<evidence type="ECO:0000313" key="9">
    <source>
        <dbReference type="Proteomes" id="UP000886752"/>
    </source>
</evidence>
<dbReference type="InterPro" id="IPR000620">
    <property type="entry name" value="EamA_dom"/>
</dbReference>
<evidence type="ECO:0000256" key="5">
    <source>
        <dbReference type="ARBA" id="ARBA00023136"/>
    </source>
</evidence>
<evidence type="ECO:0000256" key="2">
    <source>
        <dbReference type="ARBA" id="ARBA00007362"/>
    </source>
</evidence>